<proteinExistence type="predicted"/>
<sequence length="125" mass="13672">MKLALAFILAATTAQAVDVPSGQPVELQEVLVDQVSGETWLRFRFIAPQIARNTGAIDSVQAGPDMAFLCEAVAAPYIAQYELTGDVIVISMSDRRAEFGAADPDMTQFFELFRLNNNTCIWEGL</sequence>
<dbReference type="InterPro" id="IPR045467">
    <property type="entry name" value="DUF6497"/>
</dbReference>
<gene>
    <name evidence="1" type="ORF">LCGC14_0584260</name>
</gene>
<organism evidence="1">
    <name type="scientific">marine sediment metagenome</name>
    <dbReference type="NCBI Taxonomy" id="412755"/>
    <lineage>
        <taxon>unclassified sequences</taxon>
        <taxon>metagenomes</taxon>
        <taxon>ecological metagenomes</taxon>
    </lineage>
</organism>
<dbReference type="EMBL" id="LAZR01000894">
    <property type="protein sequence ID" value="KKN55231.1"/>
    <property type="molecule type" value="Genomic_DNA"/>
</dbReference>
<comment type="caution">
    <text evidence="1">The sequence shown here is derived from an EMBL/GenBank/DDBJ whole genome shotgun (WGS) entry which is preliminary data.</text>
</comment>
<evidence type="ECO:0008006" key="2">
    <source>
        <dbReference type="Google" id="ProtNLM"/>
    </source>
</evidence>
<reference evidence="1" key="1">
    <citation type="journal article" date="2015" name="Nature">
        <title>Complex archaea that bridge the gap between prokaryotes and eukaryotes.</title>
        <authorList>
            <person name="Spang A."/>
            <person name="Saw J.H."/>
            <person name="Jorgensen S.L."/>
            <person name="Zaremba-Niedzwiedzka K."/>
            <person name="Martijn J."/>
            <person name="Lind A.E."/>
            <person name="van Eijk R."/>
            <person name="Schleper C."/>
            <person name="Guy L."/>
            <person name="Ettema T.J."/>
        </authorList>
    </citation>
    <scope>NUCLEOTIDE SEQUENCE</scope>
</reference>
<accession>A0A0F9U1L0</accession>
<name>A0A0F9U1L0_9ZZZZ</name>
<evidence type="ECO:0000313" key="1">
    <source>
        <dbReference type="EMBL" id="KKN55231.1"/>
    </source>
</evidence>
<dbReference type="AlphaFoldDB" id="A0A0F9U1L0"/>
<protein>
    <recommendedName>
        <fullName evidence="2">Acetolactate synthase</fullName>
    </recommendedName>
</protein>
<dbReference type="Pfam" id="PF20107">
    <property type="entry name" value="DUF6497"/>
    <property type="match status" value="1"/>
</dbReference>